<evidence type="ECO:0000313" key="1">
    <source>
        <dbReference type="EMBL" id="MEY6432162.1"/>
    </source>
</evidence>
<dbReference type="EMBL" id="JBDKXB010000006">
    <property type="protein sequence ID" value="MEY6432162.1"/>
    <property type="molecule type" value="Genomic_DNA"/>
</dbReference>
<dbReference type="InterPro" id="IPR013381">
    <property type="entry name" value="CRISPR-assoc_prot_Cse1"/>
</dbReference>
<gene>
    <name evidence="1" type="primary">casA</name>
    <name evidence="1" type="synonym">cse1</name>
    <name evidence="1" type="ORF">ABC977_07025</name>
</gene>
<keyword evidence="2" id="KW-1185">Reference proteome</keyword>
<dbReference type="Proteomes" id="UP001564408">
    <property type="component" value="Unassembled WGS sequence"/>
</dbReference>
<sequence length="530" mass="58542">MTLRYSLLDEPLIGARLTEDGSRVHLSLPALFVALADDRIRDFPALRPHQRHPWHAFLVQLAAMALHEAGQTAPFADEAAWKAALLALTPDDPDGAAWCLVSPPERPALMQPPVPEGTLKAWKNALTAPDELDMLVTSKNHDLKVARMQRCAPEDWLLALISLQTQEGFLGAGNYGISRMNGGFASRPALGAVPRGGWGRRWARDIRRLLDSRAEIVRDMELCEQGGLGLVWLRPWNGIDSLAFTILDPFYIEICRRIRLVESPAGISALATGSKAPRIEAKSRNGVTGDPWMPIDIGAGKALTITAKGFDYKLSSELLFGQKFRSPIAQALIAEDGAQGIVMLARGVTRGQGKTEGYHERRIPISPKVRAFMIQKKTDVLAKIAEERVSDIGKVRGVLWTALATLFENGSSKDKFGDSAKDMANLFAKPFERFEDSRFFDGPLGLNEEVEAAQPEDVRLRWYLDMAKRAEAILIDAFESGPRSGERRYRARAAALSRLHGGLRSDKTLPTLAHHYKAQKDSKEAPHVQL</sequence>
<dbReference type="RefSeq" id="WP_369666545.1">
    <property type="nucleotide sequence ID" value="NZ_JBDKXB010000006.1"/>
</dbReference>
<dbReference type="NCBIfam" id="TIGR02547">
    <property type="entry name" value="casA_cse1"/>
    <property type="match status" value="1"/>
</dbReference>
<reference evidence="1 2" key="1">
    <citation type="submission" date="2024-05" db="EMBL/GenBank/DDBJ databases">
        <title>Genome Sequence and Characterization of the New Strain Purple Sulfur Bacterium of Genus Thioalkalicoccus.</title>
        <authorList>
            <person name="Bryantseva I.A."/>
            <person name="Kyndt J.A."/>
            <person name="Imhoff J.F."/>
        </authorList>
    </citation>
    <scope>NUCLEOTIDE SEQUENCE [LARGE SCALE GENOMIC DNA]</scope>
    <source>
        <strain evidence="1 2">Um2</strain>
    </source>
</reference>
<evidence type="ECO:0000313" key="2">
    <source>
        <dbReference type="Proteomes" id="UP001564408"/>
    </source>
</evidence>
<proteinExistence type="predicted"/>
<organism evidence="1 2">
    <name type="scientific">Thioalkalicoccus limnaeus</name>
    <dbReference type="NCBI Taxonomy" id="120681"/>
    <lineage>
        <taxon>Bacteria</taxon>
        <taxon>Pseudomonadati</taxon>
        <taxon>Pseudomonadota</taxon>
        <taxon>Gammaproteobacteria</taxon>
        <taxon>Chromatiales</taxon>
        <taxon>Chromatiaceae</taxon>
        <taxon>Thioalkalicoccus</taxon>
    </lineage>
</organism>
<name>A0ABV4BFN8_9GAMM</name>
<accession>A0ABV4BFN8</accession>
<protein>
    <submittedName>
        <fullName evidence="1">Type I-E CRISPR-associated protein Cse1/CasA</fullName>
    </submittedName>
</protein>
<comment type="caution">
    <text evidence="1">The sequence shown here is derived from an EMBL/GenBank/DDBJ whole genome shotgun (WGS) entry which is preliminary data.</text>
</comment>